<dbReference type="InterPro" id="IPR036618">
    <property type="entry name" value="PtsI_HPr-bd_sf"/>
</dbReference>
<dbReference type="SUPFAM" id="SSF51621">
    <property type="entry name" value="Phosphoenolpyruvate/pyruvate domain"/>
    <property type="match status" value="1"/>
</dbReference>
<dbReference type="Gene3D" id="1.10.274.10">
    <property type="entry name" value="PtsI, HPr-binding domain"/>
    <property type="match status" value="1"/>
</dbReference>
<evidence type="ECO:0000259" key="22">
    <source>
        <dbReference type="Pfam" id="PF00391"/>
    </source>
</evidence>
<dbReference type="GO" id="GO:0008965">
    <property type="term" value="F:phosphoenolpyruvate-protein phosphotransferase activity"/>
    <property type="evidence" value="ECO:0007669"/>
    <property type="project" value="UniProtKB-EC"/>
</dbReference>
<protein>
    <recommendedName>
        <fullName evidence="7 17">Phosphoenolpyruvate-protein phosphotransferase</fullName>
        <ecNumber evidence="6 17">2.7.3.9</ecNumber>
    </recommendedName>
    <alternativeName>
        <fullName evidence="16 17">Phosphotransferase system, enzyme I</fullName>
    </alternativeName>
</protein>
<feature type="binding site" evidence="20">
    <location>
        <position position="418"/>
    </location>
    <ligand>
        <name>Mg(2+)</name>
        <dbReference type="ChEBI" id="CHEBI:18420"/>
    </ligand>
</feature>
<evidence type="ECO:0000256" key="4">
    <source>
        <dbReference type="ARBA" id="ARBA00004496"/>
    </source>
</evidence>
<evidence type="ECO:0000256" key="14">
    <source>
        <dbReference type="ARBA" id="ARBA00022777"/>
    </source>
</evidence>
<evidence type="ECO:0000256" key="18">
    <source>
        <dbReference type="PIRSR" id="PIRSR000732-1"/>
    </source>
</evidence>
<comment type="catalytic activity">
    <reaction evidence="1 17">
        <text>L-histidyl-[protein] + phosphoenolpyruvate = N(pros)-phospho-L-histidyl-[protein] + pyruvate</text>
        <dbReference type="Rhea" id="RHEA:23880"/>
        <dbReference type="Rhea" id="RHEA-COMP:9745"/>
        <dbReference type="Rhea" id="RHEA-COMP:9746"/>
        <dbReference type="ChEBI" id="CHEBI:15361"/>
        <dbReference type="ChEBI" id="CHEBI:29979"/>
        <dbReference type="ChEBI" id="CHEBI:58702"/>
        <dbReference type="ChEBI" id="CHEBI:64837"/>
        <dbReference type="EC" id="2.7.3.9"/>
    </reaction>
</comment>
<keyword evidence="13 17" id="KW-0479">Metal-binding</keyword>
<feature type="domain" description="PEP-utilising enzyme C-terminal" evidence="23">
    <location>
        <begin position="253"/>
        <end position="526"/>
    </location>
</feature>
<dbReference type="Pfam" id="PF00391">
    <property type="entry name" value="PEP-utilizers"/>
    <property type="match status" value="1"/>
</dbReference>
<dbReference type="Pfam" id="PF05524">
    <property type="entry name" value="PEP-utilisers_N"/>
    <property type="match status" value="1"/>
</dbReference>
<evidence type="ECO:0000256" key="1">
    <source>
        <dbReference type="ARBA" id="ARBA00000683"/>
    </source>
</evidence>
<evidence type="ECO:0000313" key="25">
    <source>
        <dbReference type="EMBL" id="RLQ85418.1"/>
    </source>
</evidence>
<comment type="function">
    <text evidence="3 17">General (non sugar-specific) component of the phosphoenolpyruvate-dependent sugar phosphotransferase system (sugar PTS). This major carbohydrate active-transport system catalyzes the phosphorylation of incoming sugar substrates concomitantly with their translocation across the cell membrane. Enzyme I transfers the phosphoryl group from phosphoenolpyruvate (PEP) to the phosphoryl carrier protein (HPr).</text>
</comment>
<dbReference type="RefSeq" id="WP_121657786.1">
    <property type="nucleotide sequence ID" value="NZ_BMEK01000001.1"/>
</dbReference>
<reference evidence="25 26" key="1">
    <citation type="submission" date="2018-10" db="EMBL/GenBank/DDBJ databases">
        <authorList>
            <person name="Li J."/>
        </authorList>
    </citation>
    <scope>NUCLEOTIDE SEQUENCE [LARGE SCALE GENOMIC DNA]</scope>
    <source>
        <strain evidence="25 26">ZD1-4</strain>
    </source>
</reference>
<dbReference type="GO" id="GO:0046872">
    <property type="term" value="F:metal ion binding"/>
    <property type="evidence" value="ECO:0007669"/>
    <property type="project" value="UniProtKB-KW"/>
</dbReference>
<dbReference type="SUPFAM" id="SSF52009">
    <property type="entry name" value="Phosphohistidine domain"/>
    <property type="match status" value="1"/>
</dbReference>
<dbReference type="PROSITE" id="PS00370">
    <property type="entry name" value="PEP_ENZYMES_PHOS_SITE"/>
    <property type="match status" value="1"/>
</dbReference>
<evidence type="ECO:0000259" key="23">
    <source>
        <dbReference type="Pfam" id="PF02896"/>
    </source>
</evidence>
<evidence type="ECO:0000256" key="19">
    <source>
        <dbReference type="PIRSR" id="PIRSR000732-2"/>
    </source>
</evidence>
<dbReference type="NCBIfam" id="TIGR01417">
    <property type="entry name" value="PTS_I_fam"/>
    <property type="match status" value="1"/>
</dbReference>
<dbReference type="PIRSF" id="PIRSF000732">
    <property type="entry name" value="PTS_enzyme_I"/>
    <property type="match status" value="1"/>
</dbReference>
<dbReference type="GO" id="GO:0005737">
    <property type="term" value="C:cytoplasm"/>
    <property type="evidence" value="ECO:0007669"/>
    <property type="project" value="UniProtKB-SubCell"/>
</dbReference>
<keyword evidence="10 17" id="KW-0762">Sugar transport</keyword>
<organism evidence="25 26">
    <name type="scientific">Mycetocola zhadangensis</name>
    <dbReference type="NCBI Taxonomy" id="1164595"/>
    <lineage>
        <taxon>Bacteria</taxon>
        <taxon>Bacillati</taxon>
        <taxon>Actinomycetota</taxon>
        <taxon>Actinomycetes</taxon>
        <taxon>Micrococcales</taxon>
        <taxon>Microbacteriaceae</taxon>
        <taxon>Mycetocola</taxon>
    </lineage>
</organism>
<evidence type="ECO:0000259" key="24">
    <source>
        <dbReference type="Pfam" id="PF05524"/>
    </source>
</evidence>
<dbReference type="InterPro" id="IPR050499">
    <property type="entry name" value="PEP-utilizing_PTS_enzyme"/>
</dbReference>
<feature type="compositionally biased region" description="Basic and acidic residues" evidence="21">
    <location>
        <begin position="42"/>
        <end position="51"/>
    </location>
</feature>
<evidence type="ECO:0000256" key="7">
    <source>
        <dbReference type="ARBA" id="ARBA00016544"/>
    </source>
</evidence>
<feature type="domain" description="Phosphotransferase system enzyme I N-terminal" evidence="24">
    <location>
        <begin position="11"/>
        <end position="127"/>
    </location>
</feature>
<gene>
    <name evidence="25" type="primary">ptsP</name>
    <name evidence="25" type="ORF">D9V28_00535</name>
</gene>
<evidence type="ECO:0000256" key="15">
    <source>
        <dbReference type="ARBA" id="ARBA00022842"/>
    </source>
</evidence>
<evidence type="ECO:0000256" key="5">
    <source>
        <dbReference type="ARBA" id="ARBA00007837"/>
    </source>
</evidence>
<dbReference type="Gene3D" id="3.20.20.60">
    <property type="entry name" value="Phosphoenolpyruvate-binding domains"/>
    <property type="match status" value="1"/>
</dbReference>
<evidence type="ECO:0000256" key="2">
    <source>
        <dbReference type="ARBA" id="ARBA00001946"/>
    </source>
</evidence>
<comment type="similarity">
    <text evidence="5 17">Belongs to the PEP-utilizing enzyme family.</text>
</comment>
<dbReference type="Gene3D" id="3.50.30.10">
    <property type="entry name" value="Phosphohistidine domain"/>
    <property type="match status" value="1"/>
</dbReference>
<dbReference type="InterPro" id="IPR024692">
    <property type="entry name" value="PTS_EI"/>
</dbReference>
<proteinExistence type="inferred from homology"/>
<evidence type="ECO:0000256" key="12">
    <source>
        <dbReference type="ARBA" id="ARBA00022683"/>
    </source>
</evidence>
<evidence type="ECO:0000256" key="3">
    <source>
        <dbReference type="ARBA" id="ARBA00002728"/>
    </source>
</evidence>
<keyword evidence="25" id="KW-0670">Pyruvate</keyword>
<dbReference type="PANTHER" id="PTHR46244">
    <property type="entry name" value="PHOSPHOENOLPYRUVATE-PROTEIN PHOSPHOTRANSFERASE"/>
    <property type="match status" value="1"/>
</dbReference>
<dbReference type="InterPro" id="IPR008731">
    <property type="entry name" value="PTS_EIN"/>
</dbReference>
<feature type="binding site" evidence="19">
    <location>
        <position position="452"/>
    </location>
    <ligand>
        <name>phosphoenolpyruvate</name>
        <dbReference type="ChEBI" id="CHEBI:58702"/>
    </ligand>
</feature>
<evidence type="ECO:0000256" key="21">
    <source>
        <dbReference type="SAM" id="MobiDB-lite"/>
    </source>
</evidence>
<dbReference type="OrthoDB" id="9765468at2"/>
<dbReference type="PANTHER" id="PTHR46244:SF3">
    <property type="entry name" value="PHOSPHOENOLPYRUVATE-PROTEIN PHOSPHOTRANSFERASE"/>
    <property type="match status" value="1"/>
</dbReference>
<accession>A0A3L7J418</accession>
<evidence type="ECO:0000256" key="10">
    <source>
        <dbReference type="ARBA" id="ARBA00022597"/>
    </source>
</evidence>
<name>A0A3L7J418_9MICO</name>
<dbReference type="GO" id="GO:0009401">
    <property type="term" value="P:phosphoenolpyruvate-dependent sugar phosphotransferase system"/>
    <property type="evidence" value="ECO:0007669"/>
    <property type="project" value="UniProtKB-KW"/>
</dbReference>
<feature type="binding site" evidence="19">
    <location>
        <begin position="441"/>
        <end position="442"/>
    </location>
    <ligand>
        <name>phosphoenolpyruvate</name>
        <dbReference type="ChEBI" id="CHEBI:58702"/>
    </ligand>
</feature>
<evidence type="ECO:0000256" key="6">
    <source>
        <dbReference type="ARBA" id="ARBA00012232"/>
    </source>
</evidence>
<evidence type="ECO:0000256" key="20">
    <source>
        <dbReference type="PIRSR" id="PIRSR000732-3"/>
    </source>
</evidence>
<keyword evidence="8 17" id="KW-0813">Transport</keyword>
<dbReference type="EC" id="2.7.3.9" evidence="6 17"/>
<evidence type="ECO:0000256" key="16">
    <source>
        <dbReference type="ARBA" id="ARBA00033235"/>
    </source>
</evidence>
<dbReference type="InterPro" id="IPR018274">
    <property type="entry name" value="PEP_util_AS"/>
</dbReference>
<dbReference type="InterPro" id="IPR015813">
    <property type="entry name" value="Pyrv/PenolPyrv_kinase-like_dom"/>
</dbReference>
<dbReference type="InterPro" id="IPR008279">
    <property type="entry name" value="PEP-util_enz_mobile_dom"/>
</dbReference>
<evidence type="ECO:0000313" key="26">
    <source>
        <dbReference type="Proteomes" id="UP000282460"/>
    </source>
</evidence>
<dbReference type="SUPFAM" id="SSF47831">
    <property type="entry name" value="Enzyme I of the PEP:sugar phosphotransferase system HPr-binding (sub)domain"/>
    <property type="match status" value="1"/>
</dbReference>
<keyword evidence="15 17" id="KW-0460">Magnesium</keyword>
<feature type="region of interest" description="Disordered" evidence="21">
    <location>
        <begin position="28"/>
        <end position="51"/>
    </location>
</feature>
<evidence type="ECO:0000256" key="11">
    <source>
        <dbReference type="ARBA" id="ARBA00022679"/>
    </source>
</evidence>
<dbReference type="InterPro" id="IPR036637">
    <property type="entry name" value="Phosphohistidine_dom_sf"/>
</dbReference>
<feature type="binding site" evidence="19">
    <location>
        <position position="329"/>
    </location>
    <ligand>
        <name>phosphoenolpyruvate</name>
        <dbReference type="ChEBI" id="CHEBI:58702"/>
    </ligand>
</feature>
<keyword evidence="11 17" id="KW-0808">Transferase</keyword>
<comment type="subcellular location">
    <subcellularLocation>
        <location evidence="4 17">Cytoplasm</location>
    </subcellularLocation>
</comment>
<dbReference type="InterPro" id="IPR040442">
    <property type="entry name" value="Pyrv_kinase-like_dom_sf"/>
</dbReference>
<evidence type="ECO:0000256" key="8">
    <source>
        <dbReference type="ARBA" id="ARBA00022448"/>
    </source>
</evidence>
<evidence type="ECO:0000256" key="13">
    <source>
        <dbReference type="ARBA" id="ARBA00022723"/>
    </source>
</evidence>
<dbReference type="InterPro" id="IPR006318">
    <property type="entry name" value="PTS_EI-like"/>
</dbReference>
<sequence>MSDTATHSTLTGTGIGQGVVVGVVARMSDPLPEPQDTPSSRTVDEETERARASLSVVARDLEARGKTAGGTAADVLEAQAMMAEDPMLSEIIDESLARGTTAERAVFEAFASFRDQLAAMGGYLGERAADLDDVSQRVIANLSGVAAPGVPNPDHPFVLVARDLAPADTAMLDLDKVLGLVTSDGGPTSHTAILAREKSIVAVVGVTDAATLADGTTVVVDAAAGTVTAAPSDDQVADAERRIAEREAAAVAPVTPGALADGTAVPLLANLGSSAGAQAAADAGAEGVGLFRTEFLFLDAGGSAPTVEQQREHYTRLLQAFPGKKVVVRVLDAGADKPLPFLNDAHEENPALGLRGLRALRASEDILREQLTALADADKATEADLWVMAPMVSTVEETRYFVEIAREYGIKTAGVMVEVPSLALLAPQVLAASDFASIGTNDLTQYTLAADRMLGSVAALQDPWHPAVLRLVGEVGAAGAATGKPVGICGEAAADPLLAVVLVGLGATTLSMSTPALVDVRASLLKYTIDEARQLAEIALAADGAAESRAAVAAAALTLKEAQS</sequence>
<feature type="active site" description="Proton donor" evidence="18">
    <location>
        <position position="489"/>
    </location>
</feature>
<comment type="cofactor">
    <cofactor evidence="2 17 20">
        <name>Mg(2+)</name>
        <dbReference type="ChEBI" id="CHEBI:18420"/>
    </cofactor>
</comment>
<keyword evidence="26" id="KW-1185">Reference proteome</keyword>
<evidence type="ECO:0000256" key="17">
    <source>
        <dbReference type="PIRNR" id="PIRNR000732"/>
    </source>
</evidence>
<dbReference type="AlphaFoldDB" id="A0A3L7J418"/>
<dbReference type="GO" id="GO:0016301">
    <property type="term" value="F:kinase activity"/>
    <property type="evidence" value="ECO:0007669"/>
    <property type="project" value="UniProtKB-KW"/>
</dbReference>
<keyword evidence="9 17" id="KW-0963">Cytoplasm</keyword>
<comment type="caution">
    <text evidence="25">The sequence shown here is derived from an EMBL/GenBank/DDBJ whole genome shotgun (WGS) entry which is preliminary data.</text>
</comment>
<keyword evidence="14 17" id="KW-0418">Kinase</keyword>
<dbReference type="Pfam" id="PF02896">
    <property type="entry name" value="PEP-utilizers_C"/>
    <property type="match status" value="1"/>
</dbReference>
<dbReference type="PRINTS" id="PR01736">
    <property type="entry name" value="PHPHTRNFRASE"/>
</dbReference>
<keyword evidence="12 17" id="KW-0598">Phosphotransferase system</keyword>
<evidence type="ECO:0000256" key="9">
    <source>
        <dbReference type="ARBA" id="ARBA00022490"/>
    </source>
</evidence>
<feature type="domain" description="PEP-utilising enzyme mobile" evidence="22">
    <location>
        <begin position="156"/>
        <end position="225"/>
    </location>
</feature>
<dbReference type="InterPro" id="IPR000121">
    <property type="entry name" value="PEP_util_C"/>
</dbReference>
<feature type="active site" description="Tele-phosphohistidine intermediate" evidence="18">
    <location>
        <position position="190"/>
    </location>
</feature>
<dbReference type="EMBL" id="RCWJ01000001">
    <property type="protein sequence ID" value="RLQ85418.1"/>
    <property type="molecule type" value="Genomic_DNA"/>
</dbReference>
<dbReference type="Proteomes" id="UP000282460">
    <property type="component" value="Unassembled WGS sequence"/>
</dbReference>
<feature type="binding site" evidence="20">
    <location>
        <position position="442"/>
    </location>
    <ligand>
        <name>Mg(2+)</name>
        <dbReference type="ChEBI" id="CHEBI:18420"/>
    </ligand>
</feature>
<feature type="binding site" evidence="19">
    <location>
        <position position="292"/>
    </location>
    <ligand>
        <name>phosphoenolpyruvate</name>
        <dbReference type="ChEBI" id="CHEBI:58702"/>
    </ligand>
</feature>